<evidence type="ECO:0000256" key="3">
    <source>
        <dbReference type="ARBA" id="ARBA00022801"/>
    </source>
</evidence>
<dbReference type="SUPFAM" id="SSF55729">
    <property type="entry name" value="Acyl-CoA N-acyltransferases (Nat)"/>
    <property type="match status" value="1"/>
</dbReference>
<keyword evidence="11" id="KW-1185">Reference proteome</keyword>
<evidence type="ECO:0000313" key="10">
    <source>
        <dbReference type="EMBL" id="CAJ1929955.1"/>
    </source>
</evidence>
<dbReference type="Pfam" id="PF21646">
    <property type="entry name" value="ACTMAP-like_C"/>
    <property type="match status" value="1"/>
</dbReference>
<keyword evidence="1" id="KW-0031">Aminopeptidase</keyword>
<keyword evidence="2" id="KW-0645">Protease</keyword>
<feature type="compositionally biased region" description="Polar residues" evidence="8">
    <location>
        <begin position="24"/>
        <end position="45"/>
    </location>
</feature>
<dbReference type="AlphaFoldDB" id="A0AAD2CCU4"/>
<feature type="compositionally biased region" description="Basic and acidic residues" evidence="8">
    <location>
        <begin position="46"/>
        <end position="57"/>
    </location>
</feature>
<reference evidence="10" key="1">
    <citation type="submission" date="2023-08" db="EMBL/GenBank/DDBJ databases">
        <authorList>
            <person name="Audoor S."/>
            <person name="Bilcke G."/>
        </authorList>
    </citation>
    <scope>NUCLEOTIDE SEQUENCE</scope>
</reference>
<evidence type="ECO:0000259" key="9">
    <source>
        <dbReference type="PROSITE" id="PS51186"/>
    </source>
</evidence>
<feature type="region of interest" description="Disordered" evidence="8">
    <location>
        <begin position="24"/>
        <end position="61"/>
    </location>
</feature>
<sequence length="551" mass="60581">MPVVSSSIVGAHDDVSLIRINSSTRNGSINSSTRNGSNDVKSSATKADEYTDDDSNKEAACNNSSNWLRQAAELLNSQWPKGGSVDAYKDKCINEHPISNRQQSDDESSSPSVFYGLPSSYLLIHENECIGHGRLTECFESAGGNAAAVTFIVIHSTKQYHGFGRKLMALLEEEAKRLGYHYIYLWTKTAIGFYEKIGYAECQRVSLKRACLKKLVSGEVESLEALLMKRQSKINMALNGTNSTSTAGEKCSARAVFGTKKETILLPPDDNDRNNDVPDVWMKKRLVERVGSIHIPLDQRMLELEKVADESTTEGQNKDNDNSCWYYRIVSIPWQAQIGPSCGLAALRMGREYFMASANNGSPSDGDQQQLPSLLQEAQERGFTQDGEIFDANHLKEMAIHVCGIDSEIVKVPELTPSKVNATLAKGGVFILPYDSSARTRLPAKLSGQSAHYGIIVGIALVADSFIAAKDDKTMGKLQPLVPEKEKLLDGDRRKVYLMVQHGLSPNLSIAPWIAFMESNAQLIGFDESKFGTAKLDLKGRIVVCRGLLES</sequence>
<evidence type="ECO:0000313" key="11">
    <source>
        <dbReference type="Proteomes" id="UP001295423"/>
    </source>
</evidence>
<dbReference type="EMBL" id="CAKOGP040000102">
    <property type="protein sequence ID" value="CAJ1929955.1"/>
    <property type="molecule type" value="Genomic_DNA"/>
</dbReference>
<evidence type="ECO:0000256" key="4">
    <source>
        <dbReference type="ARBA" id="ARBA00034725"/>
    </source>
</evidence>
<evidence type="ECO:0000256" key="8">
    <source>
        <dbReference type="SAM" id="MobiDB-lite"/>
    </source>
</evidence>
<evidence type="ECO:0000256" key="7">
    <source>
        <dbReference type="ARBA" id="ARBA00049041"/>
    </source>
</evidence>
<dbReference type="InterPro" id="IPR016181">
    <property type="entry name" value="Acyl_CoA_acyltransferase"/>
</dbReference>
<comment type="similarity">
    <text evidence="4">Belongs to the ACTMAP family.</text>
</comment>
<dbReference type="GO" id="GO:0004177">
    <property type="term" value="F:aminopeptidase activity"/>
    <property type="evidence" value="ECO:0007669"/>
    <property type="project" value="UniProtKB-KW"/>
</dbReference>
<evidence type="ECO:0000256" key="6">
    <source>
        <dbReference type="ARBA" id="ARBA00034908"/>
    </source>
</evidence>
<comment type="catalytic activity">
    <reaction evidence="7">
        <text>N-terminal N(alpha)-acetyl-L-cysteinyl-L-aspartyl-[protein] + H2O = N-terminal L-aspartyl-[protein] + N-acetyl-L-cysteine</text>
        <dbReference type="Rhea" id="RHEA:74579"/>
        <dbReference type="Rhea" id="RHEA-COMP:12669"/>
        <dbReference type="Rhea" id="RHEA-COMP:18395"/>
        <dbReference type="ChEBI" id="CHEBI:15377"/>
        <dbReference type="ChEBI" id="CHEBI:64720"/>
        <dbReference type="ChEBI" id="CHEBI:78236"/>
        <dbReference type="ChEBI" id="CHEBI:193599"/>
    </reaction>
    <physiologicalReaction direction="left-to-right" evidence="7">
        <dbReference type="Rhea" id="RHEA:74580"/>
    </physiologicalReaction>
</comment>
<accession>A0AAD2CCU4</accession>
<dbReference type="GO" id="GO:0016747">
    <property type="term" value="F:acyltransferase activity, transferring groups other than amino-acyl groups"/>
    <property type="evidence" value="ECO:0007669"/>
    <property type="project" value="InterPro"/>
</dbReference>
<comment type="caution">
    <text evidence="10">The sequence shown here is derived from an EMBL/GenBank/DDBJ whole genome shotgun (WGS) entry which is preliminary data.</text>
</comment>
<evidence type="ECO:0000256" key="1">
    <source>
        <dbReference type="ARBA" id="ARBA00022438"/>
    </source>
</evidence>
<gene>
    <name evidence="10" type="ORF">CYCCA115_LOCUS1804</name>
</gene>
<dbReference type="PROSITE" id="PS51186">
    <property type="entry name" value="GNAT"/>
    <property type="match status" value="1"/>
</dbReference>
<dbReference type="InterPro" id="IPR000182">
    <property type="entry name" value="GNAT_dom"/>
</dbReference>
<organism evidence="10 11">
    <name type="scientific">Cylindrotheca closterium</name>
    <dbReference type="NCBI Taxonomy" id="2856"/>
    <lineage>
        <taxon>Eukaryota</taxon>
        <taxon>Sar</taxon>
        <taxon>Stramenopiles</taxon>
        <taxon>Ochrophyta</taxon>
        <taxon>Bacillariophyta</taxon>
        <taxon>Bacillariophyceae</taxon>
        <taxon>Bacillariophycidae</taxon>
        <taxon>Bacillariales</taxon>
        <taxon>Bacillariaceae</taxon>
        <taxon>Cylindrotheca</taxon>
    </lineage>
</organism>
<proteinExistence type="inferred from homology"/>
<keyword evidence="3" id="KW-0378">Hydrolase</keyword>
<protein>
    <recommendedName>
        <fullName evidence="5">Actin maturation protease</fullName>
    </recommendedName>
    <alternativeName>
        <fullName evidence="6">Actin aminopeptidase ACTMAP</fullName>
    </alternativeName>
</protein>
<dbReference type="Proteomes" id="UP001295423">
    <property type="component" value="Unassembled WGS sequence"/>
</dbReference>
<dbReference type="GO" id="GO:0006508">
    <property type="term" value="P:proteolysis"/>
    <property type="evidence" value="ECO:0007669"/>
    <property type="project" value="UniProtKB-KW"/>
</dbReference>
<evidence type="ECO:0000256" key="5">
    <source>
        <dbReference type="ARBA" id="ARBA00034848"/>
    </source>
</evidence>
<dbReference type="InterPro" id="IPR040043">
    <property type="entry name" value="ACTMAP"/>
</dbReference>
<dbReference type="CDD" id="cd04301">
    <property type="entry name" value="NAT_SF"/>
    <property type="match status" value="1"/>
</dbReference>
<dbReference type="Pfam" id="PF00583">
    <property type="entry name" value="Acetyltransf_1"/>
    <property type="match status" value="1"/>
</dbReference>
<dbReference type="Gene3D" id="3.40.630.30">
    <property type="match status" value="1"/>
</dbReference>
<dbReference type="PANTHER" id="PTHR28631">
    <property type="entry name" value="UPF0692 PROTEIN C19ORF54"/>
    <property type="match status" value="1"/>
</dbReference>
<dbReference type="PANTHER" id="PTHR28631:SF1">
    <property type="entry name" value="ACTIN MATURATION PROTEASE"/>
    <property type="match status" value="1"/>
</dbReference>
<evidence type="ECO:0000256" key="2">
    <source>
        <dbReference type="ARBA" id="ARBA00022670"/>
    </source>
</evidence>
<feature type="domain" description="N-acetyltransferase" evidence="9">
    <location>
        <begin position="72"/>
        <end position="233"/>
    </location>
</feature>
<name>A0AAD2CCU4_9STRA</name>